<dbReference type="Pfam" id="PF00149">
    <property type="entry name" value="Metallophos"/>
    <property type="match status" value="1"/>
</dbReference>
<dbReference type="InterPro" id="IPR050535">
    <property type="entry name" value="DNA_Repair-Maintenance_Comp"/>
</dbReference>
<organism evidence="9">
    <name type="scientific">termite gut metagenome</name>
    <dbReference type="NCBI Taxonomy" id="433724"/>
    <lineage>
        <taxon>unclassified sequences</taxon>
        <taxon>metagenomes</taxon>
        <taxon>organismal metagenomes</taxon>
    </lineage>
</organism>
<dbReference type="NCBIfam" id="TIGR00619">
    <property type="entry name" value="sbcd"/>
    <property type="match status" value="1"/>
</dbReference>
<dbReference type="SUPFAM" id="SSF56300">
    <property type="entry name" value="Metallo-dependent phosphatases"/>
    <property type="match status" value="1"/>
</dbReference>
<evidence type="ECO:0000256" key="4">
    <source>
        <dbReference type="ARBA" id="ARBA00022722"/>
    </source>
</evidence>
<comment type="caution">
    <text evidence="9">The sequence shown here is derived from an EMBL/GenBank/DDBJ whole genome shotgun (WGS) entry which is preliminary data.</text>
</comment>
<evidence type="ECO:0000256" key="1">
    <source>
        <dbReference type="ARBA" id="ARBA00010555"/>
    </source>
</evidence>
<dbReference type="InterPro" id="IPR004843">
    <property type="entry name" value="Calcineurin-like_PHP"/>
</dbReference>
<evidence type="ECO:0000256" key="5">
    <source>
        <dbReference type="ARBA" id="ARBA00022801"/>
    </source>
</evidence>
<feature type="domain" description="Calcineurin-like phosphoesterase" evidence="7">
    <location>
        <begin position="1"/>
        <end position="224"/>
    </location>
</feature>
<keyword evidence="5" id="KW-0378">Hydrolase</keyword>
<evidence type="ECO:0000313" key="9">
    <source>
        <dbReference type="EMBL" id="KAA6331825.1"/>
    </source>
</evidence>
<dbReference type="GO" id="GO:0004519">
    <property type="term" value="F:endonuclease activity"/>
    <property type="evidence" value="ECO:0007669"/>
    <property type="project" value="InterPro"/>
</dbReference>
<reference evidence="9" key="1">
    <citation type="submission" date="2019-03" db="EMBL/GenBank/DDBJ databases">
        <title>Single cell metagenomics reveals metabolic interactions within the superorganism composed of flagellate Streblomastix strix and complex community of Bacteroidetes bacteria on its surface.</title>
        <authorList>
            <person name="Treitli S.C."/>
            <person name="Kolisko M."/>
            <person name="Husnik F."/>
            <person name="Keeling P."/>
            <person name="Hampl V."/>
        </authorList>
    </citation>
    <scope>NUCLEOTIDE SEQUENCE</scope>
    <source>
        <strain evidence="9">STM</strain>
    </source>
</reference>
<dbReference type="InterPro" id="IPR029052">
    <property type="entry name" value="Metallo-depent_PP-like"/>
</dbReference>
<dbReference type="InterPro" id="IPR026843">
    <property type="entry name" value="SbcD_C"/>
</dbReference>
<gene>
    <name evidence="9" type="ORF">EZS27_019604</name>
</gene>
<dbReference type="InterPro" id="IPR004593">
    <property type="entry name" value="SbcD"/>
</dbReference>
<dbReference type="EMBL" id="SNRY01001320">
    <property type="protein sequence ID" value="KAA6331825.1"/>
    <property type="molecule type" value="Genomic_DNA"/>
</dbReference>
<accession>A0A5J4RET2</accession>
<dbReference type="Pfam" id="PF12320">
    <property type="entry name" value="SbcD_C"/>
    <property type="match status" value="1"/>
</dbReference>
<dbReference type="Gene3D" id="3.60.21.10">
    <property type="match status" value="1"/>
</dbReference>
<evidence type="ECO:0000259" key="7">
    <source>
        <dbReference type="Pfam" id="PF00149"/>
    </source>
</evidence>
<dbReference type="GO" id="GO:0008408">
    <property type="term" value="F:3'-5' exonuclease activity"/>
    <property type="evidence" value="ECO:0007669"/>
    <property type="project" value="InterPro"/>
</dbReference>
<sequence>MKLLHTADWHLGQIFFEYDRKPEHIQFLEWLKTHIHHLSVDVLLVAGDVFDSPNPSAESQRLFYKFLRETVNENPQLQIVIIAGNHDAAARLEAPNPLLEGMNITVRGIVKHTAEGDIDINHFIIPLMTGGEIKAYCLAVPYLRQGDHPEAGSYAQGVKKMYEILYQKVTDTGKPIIAMGHLQATGAEISENDRSERAVIGGLECISPDSFAEGIAYTALGHLHRSQQVSKRENVRYSGAPIPMSFAEKNNKHGVVYVEITENNTFINHIVFEAPAKLVCIHKPLAEIFTEMETLPDGEVTAASPYLEIKVMITEPEPTLRHQIEEALRNKSVRLTRIESFVPKREEDDDTGTISYEEFQKINPVNIALDIFKKRFGGETMPDKMRELLQSVVREEEKV</sequence>
<comment type="similarity">
    <text evidence="1">Belongs to the SbcD family.</text>
</comment>
<protein>
    <recommendedName>
        <fullName evidence="3">Nuclease SbcCD subunit D</fullName>
    </recommendedName>
</protein>
<keyword evidence="4" id="KW-0540">Nuclease</keyword>
<dbReference type="AlphaFoldDB" id="A0A5J4RET2"/>
<evidence type="ECO:0000259" key="8">
    <source>
        <dbReference type="Pfam" id="PF12320"/>
    </source>
</evidence>
<feature type="domain" description="Nuclease SbcCD subunit D C-terminal" evidence="8">
    <location>
        <begin position="277"/>
        <end position="372"/>
    </location>
</feature>
<name>A0A5J4RET2_9ZZZZ</name>
<dbReference type="CDD" id="cd00840">
    <property type="entry name" value="MPP_Mre11_N"/>
    <property type="match status" value="1"/>
</dbReference>
<comment type="subunit">
    <text evidence="2">Heterodimer of SbcC and SbcD.</text>
</comment>
<evidence type="ECO:0000256" key="3">
    <source>
        <dbReference type="ARBA" id="ARBA00013365"/>
    </source>
</evidence>
<evidence type="ECO:0000256" key="6">
    <source>
        <dbReference type="ARBA" id="ARBA00022839"/>
    </source>
</evidence>
<dbReference type="GO" id="GO:0006259">
    <property type="term" value="P:DNA metabolic process"/>
    <property type="evidence" value="ECO:0007669"/>
    <property type="project" value="InterPro"/>
</dbReference>
<dbReference type="PANTHER" id="PTHR30337">
    <property type="entry name" value="COMPONENT OF ATP-DEPENDENT DSDNA EXONUCLEASE"/>
    <property type="match status" value="1"/>
</dbReference>
<proteinExistence type="inferred from homology"/>
<evidence type="ECO:0000256" key="2">
    <source>
        <dbReference type="ARBA" id="ARBA00011322"/>
    </source>
</evidence>
<dbReference type="InterPro" id="IPR041796">
    <property type="entry name" value="Mre11_N"/>
</dbReference>
<dbReference type="PANTHER" id="PTHR30337:SF0">
    <property type="entry name" value="NUCLEASE SBCCD SUBUNIT D"/>
    <property type="match status" value="1"/>
</dbReference>
<keyword evidence="6" id="KW-0269">Exonuclease</keyword>